<comment type="caution">
    <text evidence="2">The sequence shown here is derived from an EMBL/GenBank/DDBJ whole genome shotgun (WGS) entry which is preliminary data.</text>
</comment>
<proteinExistence type="predicted"/>
<keyword evidence="3" id="KW-1185">Reference proteome</keyword>
<accession>A0A2I0LCZ7</accession>
<feature type="compositionally biased region" description="Basic and acidic residues" evidence="1">
    <location>
        <begin position="1"/>
        <end position="17"/>
    </location>
</feature>
<organism evidence="2 3">
    <name type="scientific">Punica granatum</name>
    <name type="common">Pomegranate</name>
    <dbReference type="NCBI Taxonomy" id="22663"/>
    <lineage>
        <taxon>Eukaryota</taxon>
        <taxon>Viridiplantae</taxon>
        <taxon>Streptophyta</taxon>
        <taxon>Embryophyta</taxon>
        <taxon>Tracheophyta</taxon>
        <taxon>Spermatophyta</taxon>
        <taxon>Magnoliopsida</taxon>
        <taxon>eudicotyledons</taxon>
        <taxon>Gunneridae</taxon>
        <taxon>Pentapetalae</taxon>
        <taxon>rosids</taxon>
        <taxon>malvids</taxon>
        <taxon>Myrtales</taxon>
        <taxon>Lythraceae</taxon>
        <taxon>Punica</taxon>
    </lineage>
</organism>
<protein>
    <submittedName>
        <fullName evidence="2">Uncharacterized protein</fullName>
    </submittedName>
</protein>
<evidence type="ECO:0000256" key="1">
    <source>
        <dbReference type="SAM" id="MobiDB-lite"/>
    </source>
</evidence>
<dbReference type="AlphaFoldDB" id="A0A2I0LCZ7"/>
<evidence type="ECO:0000313" key="3">
    <source>
        <dbReference type="Proteomes" id="UP000233551"/>
    </source>
</evidence>
<feature type="region of interest" description="Disordered" evidence="1">
    <location>
        <begin position="1"/>
        <end position="64"/>
    </location>
</feature>
<gene>
    <name evidence="2" type="ORF">CRG98_001062</name>
</gene>
<dbReference type="Proteomes" id="UP000233551">
    <property type="component" value="Unassembled WGS sequence"/>
</dbReference>
<evidence type="ECO:0000313" key="2">
    <source>
        <dbReference type="EMBL" id="PKI78555.1"/>
    </source>
</evidence>
<sequence>MYEEKSRGSGLESRETRLGATSGMTQERCSRGSLGKTGRHACSSHGTRGGLGAAGIEDGANGGGSSQCSLNVLRCSGIVVVSVFRGRAPKARRETFVATETSLGRSSRIPEGHLKLVPRPWWSLGACRPVSGCRLLVSGSGLPEPR</sequence>
<dbReference type="EMBL" id="PGOL01000041">
    <property type="protein sequence ID" value="PKI78555.1"/>
    <property type="molecule type" value="Genomic_DNA"/>
</dbReference>
<reference evidence="2 3" key="1">
    <citation type="submission" date="2017-11" db="EMBL/GenBank/DDBJ databases">
        <title>De-novo sequencing of pomegranate (Punica granatum L.) genome.</title>
        <authorList>
            <person name="Akparov Z."/>
            <person name="Amiraslanov A."/>
            <person name="Hajiyeva S."/>
            <person name="Abbasov M."/>
            <person name="Kaur K."/>
            <person name="Hamwieh A."/>
            <person name="Solovyev V."/>
            <person name="Salamov A."/>
            <person name="Braich B."/>
            <person name="Kosarev P."/>
            <person name="Mahmoud A."/>
            <person name="Hajiyev E."/>
            <person name="Babayeva S."/>
            <person name="Izzatullayeva V."/>
            <person name="Mammadov A."/>
            <person name="Mammadov A."/>
            <person name="Sharifova S."/>
            <person name="Ojaghi J."/>
            <person name="Eynullazada K."/>
            <person name="Bayramov B."/>
            <person name="Abdulazimova A."/>
            <person name="Shahmuradov I."/>
        </authorList>
    </citation>
    <scope>NUCLEOTIDE SEQUENCE [LARGE SCALE GENOMIC DNA]</scope>
    <source>
        <strain evidence="3">cv. AG2017</strain>
        <tissue evidence="2">Leaf</tissue>
    </source>
</reference>
<name>A0A2I0LCZ7_PUNGR</name>